<proteinExistence type="predicted"/>
<evidence type="ECO:0000256" key="1">
    <source>
        <dbReference type="SAM" id="Phobius"/>
    </source>
</evidence>
<dbReference type="RefSeq" id="WP_158021766.1">
    <property type="nucleotide sequence ID" value="NZ_LN879502.1"/>
</dbReference>
<protein>
    <submittedName>
        <fullName evidence="2">Putative secreted protein</fullName>
    </submittedName>
</protein>
<keyword evidence="1" id="KW-0472">Membrane</keyword>
<dbReference type="PATRIC" id="fig|389348.3.peg.1941"/>
<dbReference type="InParanoid" id="A0A0U5JHQ4"/>
<gene>
    <name evidence="2" type="ORF">PNK_1727</name>
</gene>
<dbReference type="KEGG" id="pnl:PNK_1727"/>
<keyword evidence="1" id="KW-0812">Transmembrane</keyword>
<evidence type="ECO:0000313" key="3">
    <source>
        <dbReference type="Proteomes" id="UP000069902"/>
    </source>
</evidence>
<sequence>MPSPAFFKTTYRKLILFWLAILLTFLVIYFFFPSLFNQMRESSYQDTPYINLPGSPA</sequence>
<evidence type="ECO:0000313" key="2">
    <source>
        <dbReference type="EMBL" id="CUI17334.1"/>
    </source>
</evidence>
<dbReference type="AlphaFoldDB" id="A0A0U5JHQ4"/>
<name>A0A0U5JHQ4_9BACT</name>
<accession>A0A0U5JHQ4</accession>
<feature type="transmembrane region" description="Helical" evidence="1">
    <location>
        <begin position="15"/>
        <end position="32"/>
    </location>
</feature>
<dbReference type="EMBL" id="LN879502">
    <property type="protein sequence ID" value="CUI17334.1"/>
    <property type="molecule type" value="Genomic_DNA"/>
</dbReference>
<keyword evidence="1" id="KW-1133">Transmembrane helix</keyword>
<keyword evidence="3" id="KW-1185">Reference proteome</keyword>
<organism evidence="2 3">
    <name type="scientific">Candidatus Protochlamydia naegleriophila</name>
    <dbReference type="NCBI Taxonomy" id="389348"/>
    <lineage>
        <taxon>Bacteria</taxon>
        <taxon>Pseudomonadati</taxon>
        <taxon>Chlamydiota</taxon>
        <taxon>Chlamydiia</taxon>
        <taxon>Parachlamydiales</taxon>
        <taxon>Parachlamydiaceae</taxon>
        <taxon>Candidatus Protochlamydia</taxon>
    </lineage>
</organism>
<reference evidence="3" key="1">
    <citation type="submission" date="2015-09" db="EMBL/GenBank/DDBJ databases">
        <authorList>
            <person name="Bertelli C."/>
        </authorList>
    </citation>
    <scope>NUCLEOTIDE SEQUENCE [LARGE SCALE GENOMIC DNA]</scope>
    <source>
        <strain evidence="3">KNic</strain>
    </source>
</reference>
<dbReference type="Proteomes" id="UP000069902">
    <property type="component" value="Chromosome cPNK"/>
</dbReference>